<dbReference type="HOGENOM" id="CLU_060593_0_0_1"/>
<keyword evidence="1" id="KW-1133">Transmembrane helix</keyword>
<evidence type="ECO:0000256" key="1">
    <source>
        <dbReference type="SAM" id="Phobius"/>
    </source>
</evidence>
<evidence type="ECO:0008006" key="4">
    <source>
        <dbReference type="Google" id="ProtNLM"/>
    </source>
</evidence>
<feature type="transmembrane region" description="Helical" evidence="1">
    <location>
        <begin position="94"/>
        <end position="117"/>
    </location>
</feature>
<evidence type="ECO:0000313" key="2">
    <source>
        <dbReference type="EMBL" id="EMC97083.1"/>
    </source>
</evidence>
<accession>M2MZN3</accession>
<evidence type="ECO:0000313" key="3">
    <source>
        <dbReference type="Proteomes" id="UP000011761"/>
    </source>
</evidence>
<dbReference type="AlphaFoldDB" id="M2MZN3"/>
<feature type="transmembrane region" description="Helical" evidence="1">
    <location>
        <begin position="57"/>
        <end position="78"/>
    </location>
</feature>
<name>M2MZN3_BAUPA</name>
<dbReference type="GeneID" id="19114337"/>
<dbReference type="eggNOG" id="ENOG502RY0X">
    <property type="taxonomic scope" value="Eukaryota"/>
</dbReference>
<dbReference type="PANTHER" id="PTHR38848:SF3">
    <property type="entry name" value="G-PROTEIN COUPLED RECEPTORS FAMILY 3 PROFILE DOMAIN-CONTAINING PROTEIN"/>
    <property type="match status" value="1"/>
</dbReference>
<dbReference type="EMBL" id="KB445554">
    <property type="protein sequence ID" value="EMC97083.1"/>
    <property type="molecule type" value="Genomic_DNA"/>
</dbReference>
<feature type="transmembrane region" description="Helical" evidence="1">
    <location>
        <begin position="137"/>
        <end position="161"/>
    </location>
</feature>
<dbReference type="KEGG" id="bcom:BAUCODRAFT_437890"/>
<dbReference type="Proteomes" id="UP000011761">
    <property type="component" value="Unassembled WGS sequence"/>
</dbReference>
<feature type="transmembrane region" description="Helical" evidence="1">
    <location>
        <begin position="21"/>
        <end position="45"/>
    </location>
</feature>
<keyword evidence="1" id="KW-0472">Membrane</keyword>
<keyword evidence="1" id="KW-0812">Transmembrane</keyword>
<gene>
    <name evidence="2" type="ORF">BAUCODRAFT_437890</name>
</gene>
<dbReference type="RefSeq" id="XP_007675643.1">
    <property type="nucleotide sequence ID" value="XM_007677453.1"/>
</dbReference>
<reference evidence="2 3" key="1">
    <citation type="journal article" date="2012" name="PLoS Pathog.">
        <title>Diverse lifestyles and strategies of plant pathogenesis encoded in the genomes of eighteen Dothideomycetes fungi.</title>
        <authorList>
            <person name="Ohm R.A."/>
            <person name="Feau N."/>
            <person name="Henrissat B."/>
            <person name="Schoch C.L."/>
            <person name="Horwitz B.A."/>
            <person name="Barry K.W."/>
            <person name="Condon B.J."/>
            <person name="Copeland A.C."/>
            <person name="Dhillon B."/>
            <person name="Glaser F."/>
            <person name="Hesse C.N."/>
            <person name="Kosti I."/>
            <person name="LaButti K."/>
            <person name="Lindquist E.A."/>
            <person name="Lucas S."/>
            <person name="Salamov A.A."/>
            <person name="Bradshaw R.E."/>
            <person name="Ciuffetti L."/>
            <person name="Hamelin R.C."/>
            <person name="Kema G.H.J."/>
            <person name="Lawrence C."/>
            <person name="Scott J.A."/>
            <person name="Spatafora J.W."/>
            <person name="Turgeon B.G."/>
            <person name="de Wit P.J.G.M."/>
            <person name="Zhong S."/>
            <person name="Goodwin S.B."/>
            <person name="Grigoriev I.V."/>
        </authorList>
    </citation>
    <scope>NUCLEOTIDE SEQUENCE [LARGE SCALE GENOMIC DNA]</scope>
    <source>
        <strain evidence="2 3">UAMH 10762</strain>
    </source>
</reference>
<dbReference type="OMA" id="HMTADMT"/>
<feature type="transmembrane region" description="Helical" evidence="1">
    <location>
        <begin position="269"/>
        <end position="291"/>
    </location>
</feature>
<protein>
    <recommendedName>
        <fullName evidence="4">G-protein coupled receptors family 1 profile domain-containing protein</fullName>
    </recommendedName>
</protein>
<sequence length="322" mass="35858">MRLGSRARSLADKKYWTTITLIQSIPYFLYFFGIAFDIAAALTVIGIDLSSHPHCRAAMYVCLVFYCGTKINILLFLIERAHLARGKQKRRKDWVWLSFMFALVAGLGTIIILAFMAPNGFIDPDDAQCRIGLPKTAVMVLMVYDILMSIALTGVFVMLLCPLLRSRMLARQDQVPLGTTSSHSPLRPDLTAQKSSGLMSHRSHESEVYPTLFHTRNPFAQPFTTLNISAPQSDHLRVLIGKTCVGTAVTMAATIINLVALYAYNGQEHGWICFMCCLGDVTWTVIVVHVLTASRKETLRLCRPHTLPALARQLDGCLTLPQ</sequence>
<proteinExistence type="predicted"/>
<keyword evidence="3" id="KW-1185">Reference proteome</keyword>
<feature type="transmembrane region" description="Helical" evidence="1">
    <location>
        <begin position="239"/>
        <end position="263"/>
    </location>
</feature>
<dbReference type="PANTHER" id="PTHR38848">
    <property type="entry name" value="G-PROTEIN COUPLED RECEPTORS FAMILY 3 PROFILE DOMAIN-CONTAINING PROTEIN"/>
    <property type="match status" value="1"/>
</dbReference>
<organism evidence="2 3">
    <name type="scientific">Baudoinia panamericana (strain UAMH 10762)</name>
    <name type="common">Angels' share fungus</name>
    <name type="synonym">Baudoinia compniacensis (strain UAMH 10762)</name>
    <dbReference type="NCBI Taxonomy" id="717646"/>
    <lineage>
        <taxon>Eukaryota</taxon>
        <taxon>Fungi</taxon>
        <taxon>Dikarya</taxon>
        <taxon>Ascomycota</taxon>
        <taxon>Pezizomycotina</taxon>
        <taxon>Dothideomycetes</taxon>
        <taxon>Dothideomycetidae</taxon>
        <taxon>Mycosphaerellales</taxon>
        <taxon>Teratosphaeriaceae</taxon>
        <taxon>Baudoinia</taxon>
    </lineage>
</organism>
<dbReference type="OrthoDB" id="3210850at2759"/>